<dbReference type="CDD" id="cd07956">
    <property type="entry name" value="Anticodon_Ia_Arg"/>
    <property type="match status" value="1"/>
</dbReference>
<keyword evidence="7 10" id="KW-0030">Aminoacyl-tRNA synthetase</keyword>
<proteinExistence type="inferred from homology"/>
<dbReference type="SUPFAM" id="SSF52374">
    <property type="entry name" value="Nucleotidylyl transferase"/>
    <property type="match status" value="1"/>
</dbReference>
<reference evidence="14" key="1">
    <citation type="submission" date="2022-10" db="EMBL/GenBank/DDBJ databases">
        <title>Determination and structural analysis of whole genome sequence of Sarocladium strictum F4-1.</title>
        <authorList>
            <person name="Hu L."/>
            <person name="Jiang Y."/>
        </authorList>
    </citation>
    <scope>NUCLEOTIDE SEQUENCE</scope>
    <source>
        <strain evidence="14">F4-1</strain>
    </source>
</reference>
<dbReference type="Gene3D" id="3.40.50.620">
    <property type="entry name" value="HUPs"/>
    <property type="match status" value="1"/>
</dbReference>
<dbReference type="SMART" id="SM00836">
    <property type="entry name" value="DALR_1"/>
    <property type="match status" value="1"/>
</dbReference>
<dbReference type="InterPro" id="IPR036695">
    <property type="entry name" value="Arg-tRNA-synth_N_sf"/>
</dbReference>
<dbReference type="GO" id="GO:0005739">
    <property type="term" value="C:mitochondrion"/>
    <property type="evidence" value="ECO:0007669"/>
    <property type="project" value="TreeGrafter"/>
</dbReference>
<keyword evidence="11" id="KW-0175">Coiled coil</keyword>
<dbReference type="GO" id="GO:0004814">
    <property type="term" value="F:arginine-tRNA ligase activity"/>
    <property type="evidence" value="ECO:0007669"/>
    <property type="project" value="UniProtKB-EC"/>
</dbReference>
<dbReference type="PANTHER" id="PTHR11956:SF11">
    <property type="entry name" value="ARGININE--TRNA LIGASE, MITOCHONDRIAL-RELATED"/>
    <property type="match status" value="1"/>
</dbReference>
<comment type="similarity">
    <text evidence="1 10">Belongs to the class-I aminoacyl-tRNA synthetase family.</text>
</comment>
<dbReference type="InterPro" id="IPR005148">
    <property type="entry name" value="Arg-tRNA-synth_N"/>
</dbReference>
<name>A0AA39GFQ1_SARSR</name>
<dbReference type="Gene3D" id="1.10.730.10">
    <property type="entry name" value="Isoleucyl-tRNA Synthetase, Domain 1"/>
    <property type="match status" value="1"/>
</dbReference>
<dbReference type="PRINTS" id="PR01038">
    <property type="entry name" value="TRNASYNTHARG"/>
</dbReference>
<evidence type="ECO:0000256" key="11">
    <source>
        <dbReference type="SAM" id="Coils"/>
    </source>
</evidence>
<dbReference type="PROSITE" id="PS00178">
    <property type="entry name" value="AA_TRNA_LIGASE_I"/>
    <property type="match status" value="1"/>
</dbReference>
<comment type="caution">
    <text evidence="14">The sequence shown here is derived from an EMBL/GenBank/DDBJ whole genome shotgun (WGS) entry which is preliminary data.</text>
</comment>
<keyword evidence="3 10" id="KW-0436">Ligase</keyword>
<gene>
    <name evidence="14" type="ORF">NLU13_6335</name>
</gene>
<keyword evidence="4 10" id="KW-0547">Nucleotide-binding</keyword>
<evidence type="ECO:0000313" key="14">
    <source>
        <dbReference type="EMBL" id="KAK0386500.1"/>
    </source>
</evidence>
<dbReference type="InterPro" id="IPR001278">
    <property type="entry name" value="Arg-tRNA-ligase"/>
</dbReference>
<dbReference type="InterPro" id="IPR014729">
    <property type="entry name" value="Rossmann-like_a/b/a_fold"/>
</dbReference>
<dbReference type="EC" id="6.1.1.19" evidence="2"/>
<evidence type="ECO:0000256" key="10">
    <source>
        <dbReference type="RuleBase" id="RU363038"/>
    </source>
</evidence>
<evidence type="ECO:0000256" key="9">
    <source>
        <dbReference type="ARBA" id="ARBA00049339"/>
    </source>
</evidence>
<evidence type="ECO:0000256" key="4">
    <source>
        <dbReference type="ARBA" id="ARBA00022741"/>
    </source>
</evidence>
<sequence length="640" mass="72416">MAATSSPIDQLAQRVEGLTLQNVAAEFPFTHVDVNPYDFWRAHLTKVLNGITGVDPKIIYPTINWTSSLDKGDFMVAVPAFRIKGAKPDVLAKEWAEKFPADDPLFEKPTPTGHFIAFFVRSKPLVQTLVPQIRKLGDTFGRNTYDGLRDASDPSKGQKKILVEFSSPNVAKNFHAGHLRSTIIGGFLANLYDAAGWDVFRINYLGDWGKQYGLLALAFELYGNEEELQKDPIDHLYQLYVRINKEKEAEIEEIEALKKEGKDASELEAKSKDEQARQYFKRMTEGDEAVLARWRHFKDVSITKYKKTYARLNVYFDSYSGESGVSEEAMAKTAKLMEEKKISKEDNGSVLVDFQELVPGKEGKRLGKTVVRKRDGTALYLTRDISELLNRAETHNFDKLYYVVASQQELHLRQLFKIIELLDCKEIAKKCQHISFGMVLGMSTRKGTVKFLDDILNDASEHMHNVMRKNEDKYAQVANPEATADTLGISAVMVQDMRGKIINNYNFDMEAMTSFEGDTGPYLQYAHARLCSIKRRADLSEEAIASADLSLLTEPHAINVTRMLAQWPDVFQNTLKTLEPTTVLTYLFRLTHIISSSYDQLQVVGSEEEVKKARMALYDAARIVLANGMKLLGLSPLERM</sequence>
<dbReference type="GO" id="GO:0006420">
    <property type="term" value="P:arginyl-tRNA aminoacylation"/>
    <property type="evidence" value="ECO:0007669"/>
    <property type="project" value="InterPro"/>
</dbReference>
<protein>
    <recommendedName>
        <fullName evidence="2">arginine--tRNA ligase</fullName>
        <ecNumber evidence="2">6.1.1.19</ecNumber>
    </recommendedName>
    <alternativeName>
        <fullName evidence="8">Arginyl-tRNA synthetase</fullName>
    </alternativeName>
</protein>
<dbReference type="InterPro" id="IPR035684">
    <property type="entry name" value="ArgRS_core"/>
</dbReference>
<dbReference type="EMBL" id="JAPDFR010000005">
    <property type="protein sequence ID" value="KAK0386500.1"/>
    <property type="molecule type" value="Genomic_DNA"/>
</dbReference>
<evidence type="ECO:0000256" key="7">
    <source>
        <dbReference type="ARBA" id="ARBA00023146"/>
    </source>
</evidence>
<dbReference type="Gene3D" id="3.30.1360.70">
    <property type="entry name" value="Arginyl tRNA synthetase N-terminal domain"/>
    <property type="match status" value="1"/>
</dbReference>
<evidence type="ECO:0000259" key="12">
    <source>
        <dbReference type="SMART" id="SM00836"/>
    </source>
</evidence>
<dbReference type="SMART" id="SM01016">
    <property type="entry name" value="Arg_tRNA_synt_N"/>
    <property type="match status" value="1"/>
</dbReference>
<comment type="catalytic activity">
    <reaction evidence="9">
        <text>tRNA(Arg) + L-arginine + ATP = L-arginyl-tRNA(Arg) + AMP + diphosphate</text>
        <dbReference type="Rhea" id="RHEA:20301"/>
        <dbReference type="Rhea" id="RHEA-COMP:9658"/>
        <dbReference type="Rhea" id="RHEA-COMP:9673"/>
        <dbReference type="ChEBI" id="CHEBI:30616"/>
        <dbReference type="ChEBI" id="CHEBI:32682"/>
        <dbReference type="ChEBI" id="CHEBI:33019"/>
        <dbReference type="ChEBI" id="CHEBI:78442"/>
        <dbReference type="ChEBI" id="CHEBI:78513"/>
        <dbReference type="ChEBI" id="CHEBI:456215"/>
        <dbReference type="EC" id="6.1.1.19"/>
    </reaction>
</comment>
<dbReference type="NCBIfam" id="TIGR00456">
    <property type="entry name" value="argS"/>
    <property type="match status" value="1"/>
</dbReference>
<accession>A0AA39GFQ1</accession>
<evidence type="ECO:0000256" key="1">
    <source>
        <dbReference type="ARBA" id="ARBA00005594"/>
    </source>
</evidence>
<keyword evidence="6 10" id="KW-0648">Protein biosynthesis</keyword>
<feature type="domain" description="DALR anticodon binding" evidence="12">
    <location>
        <begin position="523"/>
        <end position="640"/>
    </location>
</feature>
<dbReference type="Pfam" id="PF00750">
    <property type="entry name" value="tRNA-synt_1d"/>
    <property type="match status" value="1"/>
</dbReference>
<dbReference type="FunFam" id="1.10.730.10:FF:000006">
    <property type="entry name" value="Arginyl-tRNA synthetase 2, mitochondrial"/>
    <property type="match status" value="1"/>
</dbReference>
<dbReference type="Proteomes" id="UP001175261">
    <property type="component" value="Unassembled WGS sequence"/>
</dbReference>
<dbReference type="PANTHER" id="PTHR11956">
    <property type="entry name" value="ARGINYL-TRNA SYNTHETASE"/>
    <property type="match status" value="1"/>
</dbReference>
<keyword evidence="5 10" id="KW-0067">ATP-binding</keyword>
<dbReference type="InterPro" id="IPR009080">
    <property type="entry name" value="tRNAsynth_Ia_anticodon-bd"/>
</dbReference>
<evidence type="ECO:0000313" key="15">
    <source>
        <dbReference type="Proteomes" id="UP001175261"/>
    </source>
</evidence>
<dbReference type="GO" id="GO:0005524">
    <property type="term" value="F:ATP binding"/>
    <property type="evidence" value="ECO:0007669"/>
    <property type="project" value="UniProtKB-KW"/>
</dbReference>
<evidence type="ECO:0000256" key="3">
    <source>
        <dbReference type="ARBA" id="ARBA00022598"/>
    </source>
</evidence>
<dbReference type="InterPro" id="IPR008909">
    <property type="entry name" value="DALR_anticod-bd"/>
</dbReference>
<dbReference type="Pfam" id="PF05746">
    <property type="entry name" value="DALR_1"/>
    <property type="match status" value="1"/>
</dbReference>
<evidence type="ECO:0000256" key="5">
    <source>
        <dbReference type="ARBA" id="ARBA00022840"/>
    </source>
</evidence>
<organism evidence="14 15">
    <name type="scientific">Sarocladium strictum</name>
    <name type="common">Black bundle disease fungus</name>
    <name type="synonym">Acremonium strictum</name>
    <dbReference type="NCBI Taxonomy" id="5046"/>
    <lineage>
        <taxon>Eukaryota</taxon>
        <taxon>Fungi</taxon>
        <taxon>Dikarya</taxon>
        <taxon>Ascomycota</taxon>
        <taxon>Pezizomycotina</taxon>
        <taxon>Sordariomycetes</taxon>
        <taxon>Hypocreomycetidae</taxon>
        <taxon>Hypocreales</taxon>
        <taxon>Sarocladiaceae</taxon>
        <taxon>Sarocladium</taxon>
    </lineage>
</organism>
<dbReference type="AlphaFoldDB" id="A0AA39GFQ1"/>
<evidence type="ECO:0000259" key="13">
    <source>
        <dbReference type="SMART" id="SM01016"/>
    </source>
</evidence>
<dbReference type="SUPFAM" id="SSF47323">
    <property type="entry name" value="Anticodon-binding domain of a subclass of class I aminoacyl-tRNA synthetases"/>
    <property type="match status" value="1"/>
</dbReference>
<dbReference type="FunFam" id="3.40.50.620:FF:000058">
    <property type="entry name" value="Mitochondrial arginyl-tRNA synthetase"/>
    <property type="match status" value="1"/>
</dbReference>
<dbReference type="SUPFAM" id="SSF55190">
    <property type="entry name" value="Arginyl-tRNA synthetase (ArgRS), N-terminal 'additional' domain"/>
    <property type="match status" value="1"/>
</dbReference>
<dbReference type="CDD" id="cd00671">
    <property type="entry name" value="ArgRS_core"/>
    <property type="match status" value="1"/>
</dbReference>
<dbReference type="InterPro" id="IPR001412">
    <property type="entry name" value="aa-tRNA-synth_I_CS"/>
</dbReference>
<dbReference type="Pfam" id="PF03485">
    <property type="entry name" value="Arg_tRNA_synt_N"/>
    <property type="match status" value="1"/>
</dbReference>
<keyword evidence="15" id="KW-1185">Reference proteome</keyword>
<feature type="domain" description="Arginyl tRNA synthetase N-terminal" evidence="13">
    <location>
        <begin position="38"/>
        <end position="120"/>
    </location>
</feature>
<evidence type="ECO:0000256" key="8">
    <source>
        <dbReference type="ARBA" id="ARBA00033033"/>
    </source>
</evidence>
<evidence type="ECO:0000256" key="2">
    <source>
        <dbReference type="ARBA" id="ARBA00012837"/>
    </source>
</evidence>
<feature type="coiled-coil region" evidence="11">
    <location>
        <begin position="240"/>
        <end position="267"/>
    </location>
</feature>
<dbReference type="GO" id="GO:0032543">
    <property type="term" value="P:mitochondrial translation"/>
    <property type="evidence" value="ECO:0007669"/>
    <property type="project" value="TreeGrafter"/>
</dbReference>
<evidence type="ECO:0000256" key="6">
    <source>
        <dbReference type="ARBA" id="ARBA00022917"/>
    </source>
</evidence>